<dbReference type="SMART" id="SM00327">
    <property type="entry name" value="VWA"/>
    <property type="match status" value="1"/>
</dbReference>
<accession>A0A399EF47</accession>
<dbReference type="Gene3D" id="3.40.50.410">
    <property type="entry name" value="von Willebrand factor, type A domain"/>
    <property type="match status" value="1"/>
</dbReference>
<reference evidence="2 3" key="1">
    <citation type="submission" date="2018-08" db="EMBL/GenBank/DDBJ databases">
        <title>Meiothermus terrae DSM 26712 genome sequencing project.</title>
        <authorList>
            <person name="Da Costa M.S."/>
            <person name="Albuquerque L."/>
            <person name="Raposo P."/>
            <person name="Froufe H.J.C."/>
            <person name="Barroso C.S."/>
            <person name="Egas C."/>
        </authorList>
    </citation>
    <scope>NUCLEOTIDE SEQUENCE [LARGE SCALE GENOMIC DNA]</scope>
    <source>
        <strain evidence="2 3">DSM 26712</strain>
    </source>
</reference>
<evidence type="ECO:0000313" key="3">
    <source>
        <dbReference type="Proteomes" id="UP000265715"/>
    </source>
</evidence>
<dbReference type="InterPro" id="IPR050934">
    <property type="entry name" value="ITIH"/>
</dbReference>
<dbReference type="Pfam" id="PF13768">
    <property type="entry name" value="VWA_3"/>
    <property type="match status" value="1"/>
</dbReference>
<dbReference type="RefSeq" id="WP_119315675.1">
    <property type="nucleotide sequence ID" value="NZ_QXDL01000122.1"/>
</dbReference>
<dbReference type="InterPro" id="IPR002035">
    <property type="entry name" value="VWF_A"/>
</dbReference>
<protein>
    <submittedName>
        <fullName evidence="2">Marine proteobacterial sortase target protein</fullName>
    </submittedName>
</protein>
<evidence type="ECO:0000313" key="2">
    <source>
        <dbReference type="EMBL" id="RIH82416.1"/>
    </source>
</evidence>
<dbReference type="PANTHER" id="PTHR10338:SF108">
    <property type="entry name" value="INTER-ALPHA-TRYPSIN INHIBITOR HEAVY CHAIN H4-LIKE PROTEIN"/>
    <property type="match status" value="1"/>
</dbReference>
<organism evidence="2 3">
    <name type="scientific">Calidithermus terrae</name>
    <dbReference type="NCBI Taxonomy" id="1408545"/>
    <lineage>
        <taxon>Bacteria</taxon>
        <taxon>Thermotogati</taxon>
        <taxon>Deinococcota</taxon>
        <taxon>Deinococci</taxon>
        <taxon>Thermales</taxon>
        <taxon>Thermaceae</taxon>
        <taxon>Calidithermus</taxon>
    </lineage>
</organism>
<sequence>MAIVKLKRSLVEDNDLLLVEVIAPKEAPRLPPPTLSLVLDRSGSMAGGKLRAAQEAALALAEQSFEGGGELHLVAYDTEVLHCSPRSLQEAGRFIASLGARGSTDLLGGWQRGAELVGGADGPEAVVLLSDGLANCGVTDPRRILAAVRQQAVEGVQTSTVGFGEDYDALLLADMAVEGGGGHHYVGEERAEDLRTALLAELAFLRRAVLGGVHLKLSGAAATPWLGAWQQGRRGFCGAMAPGERRTWLLGLNALGGSGAVLEVDVEAHGPERHRLTLPAPHPEGTPGHRRVLLEYRVAQVYRLLRRLPEVSGQEEAKALAHEAERLCGELEGLEDPRLPRLRARLRQLADQLAALGQHFEPAQLARVNNAAMVWSVGVTSDVERR</sequence>
<dbReference type="PROSITE" id="PS50234">
    <property type="entry name" value="VWFA"/>
    <property type="match status" value="1"/>
</dbReference>
<dbReference type="EMBL" id="QXDL01000122">
    <property type="protein sequence ID" value="RIH82416.1"/>
    <property type="molecule type" value="Genomic_DNA"/>
</dbReference>
<dbReference type="SUPFAM" id="SSF53300">
    <property type="entry name" value="vWA-like"/>
    <property type="match status" value="1"/>
</dbReference>
<dbReference type="InterPro" id="IPR036465">
    <property type="entry name" value="vWFA_dom_sf"/>
</dbReference>
<comment type="caution">
    <text evidence="2">The sequence shown here is derived from an EMBL/GenBank/DDBJ whole genome shotgun (WGS) entry which is preliminary data.</text>
</comment>
<name>A0A399EF47_9DEIN</name>
<feature type="domain" description="VWFA" evidence="1">
    <location>
        <begin position="34"/>
        <end position="202"/>
    </location>
</feature>
<keyword evidence="3" id="KW-1185">Reference proteome</keyword>
<gene>
    <name evidence="2" type="ORF">Mterra_02680</name>
</gene>
<dbReference type="PANTHER" id="PTHR10338">
    <property type="entry name" value="INTER-ALPHA-TRYPSIN INHIBITOR HEAVY CHAIN FAMILY MEMBER"/>
    <property type="match status" value="1"/>
</dbReference>
<dbReference type="OrthoDB" id="9781333at2"/>
<dbReference type="Proteomes" id="UP000265715">
    <property type="component" value="Unassembled WGS sequence"/>
</dbReference>
<dbReference type="AlphaFoldDB" id="A0A399EF47"/>
<evidence type="ECO:0000259" key="1">
    <source>
        <dbReference type="PROSITE" id="PS50234"/>
    </source>
</evidence>
<proteinExistence type="predicted"/>